<dbReference type="PANTHER" id="PTHR36696">
    <property type="entry name" value="AGAP012002-PA"/>
    <property type="match status" value="1"/>
</dbReference>
<feature type="compositionally biased region" description="Basic residues" evidence="1">
    <location>
        <begin position="623"/>
        <end position="634"/>
    </location>
</feature>
<dbReference type="InParanoid" id="A0A067RH25"/>
<name>A0A067RH25_ZOONE</name>
<reference evidence="3 4" key="1">
    <citation type="journal article" date="2014" name="Nat. Commun.">
        <title>Molecular traces of alternative social organization in a termite genome.</title>
        <authorList>
            <person name="Terrapon N."/>
            <person name="Li C."/>
            <person name="Robertson H.M."/>
            <person name="Ji L."/>
            <person name="Meng X."/>
            <person name="Booth W."/>
            <person name="Chen Z."/>
            <person name="Childers C.P."/>
            <person name="Glastad K.M."/>
            <person name="Gokhale K."/>
            <person name="Gowin J."/>
            <person name="Gronenberg W."/>
            <person name="Hermansen R.A."/>
            <person name="Hu H."/>
            <person name="Hunt B.G."/>
            <person name="Huylmans A.K."/>
            <person name="Khalil S.M."/>
            <person name="Mitchell R.D."/>
            <person name="Munoz-Torres M.C."/>
            <person name="Mustard J.A."/>
            <person name="Pan H."/>
            <person name="Reese J.T."/>
            <person name="Scharf M.E."/>
            <person name="Sun F."/>
            <person name="Vogel H."/>
            <person name="Xiao J."/>
            <person name="Yang W."/>
            <person name="Yang Z."/>
            <person name="Yang Z."/>
            <person name="Zhou J."/>
            <person name="Zhu J."/>
            <person name="Brent C.S."/>
            <person name="Elsik C.G."/>
            <person name="Goodisman M.A."/>
            <person name="Liberles D.A."/>
            <person name="Roe R.M."/>
            <person name="Vargo E.L."/>
            <person name="Vilcinskas A."/>
            <person name="Wang J."/>
            <person name="Bornberg-Bauer E."/>
            <person name="Korb J."/>
            <person name="Zhang G."/>
            <person name="Liebig J."/>
        </authorList>
    </citation>
    <scope>NUCLEOTIDE SEQUENCE [LARGE SCALE GENOMIC DNA]</scope>
    <source>
        <tissue evidence="3">Whole organism</tissue>
    </source>
</reference>
<dbReference type="PANTHER" id="PTHR36696:SF1">
    <property type="entry name" value="EF-HAND DOMAIN-CONTAINING PROTEIN"/>
    <property type="match status" value="1"/>
</dbReference>
<protein>
    <submittedName>
        <fullName evidence="3">Uncharacterized protein</fullName>
    </submittedName>
</protein>
<dbReference type="EMBL" id="KK852473">
    <property type="protein sequence ID" value="KDR23116.1"/>
    <property type="molecule type" value="Genomic_DNA"/>
</dbReference>
<keyword evidence="4" id="KW-1185">Reference proteome</keyword>
<dbReference type="eggNOG" id="ENOG502RXNU">
    <property type="taxonomic scope" value="Eukaryota"/>
</dbReference>
<keyword evidence="2" id="KW-0812">Transmembrane</keyword>
<proteinExistence type="predicted"/>
<evidence type="ECO:0000313" key="3">
    <source>
        <dbReference type="EMBL" id="KDR23116.1"/>
    </source>
</evidence>
<evidence type="ECO:0000313" key="4">
    <source>
        <dbReference type="Proteomes" id="UP000027135"/>
    </source>
</evidence>
<keyword evidence="2" id="KW-0472">Membrane</keyword>
<dbReference type="STRING" id="136037.A0A067RH25"/>
<sequence>MPKQKAVFAWFIGVLLFRSIIMMENGINYHESALQNVTLYGTKGSTSGIPLFMLEMDKPTFQAICVMESTVLQFVSLSLATCRALGYDALQRIYPSDAHLLDSLYHSTGLLLDINCSILKPELQHCKWRHAKKISCLLYLAVHCAECNHVVEIIDGTKHEIEFPALMPCNQHTGCDWKILNNQTMKKTVLDFRKQNTTPSLHIADQMLEIEWFDTANGTWFNLKGTFTRISNMGPIKIQSNTIIIHYYFVDCQFFDLTSIMQGNTASLKYYNEEYVFYKQEAISYFVPVALCTFLLTFIMTLAACTCWIRKRKHKMHNKHAFSVTYTPGLNVTYEEDKTKPADMWSAIYHQLSLDDRSACLPYTISYDCTKHRTGENEMNYVEFPNIAHPAPYTLRPFAGVYNPFPYGCSILCNHPADYEAKEIVKRVKDSWATEGKALLLPEEVTAIRSGFLPAKYDNGEDDVPEELFRRYTDTDSRPLTPAPTLESVMTKGSLRRCVTPDPIPTHILNPTRERTLLVLDLRRSHSQDTLSWCGLSFPTTTTMQPLTKNTSLVQTGQNFHLPIKKKNNVKKKGALSAKTAENDRCTNNKLQQQINTLSVSTDTLDVLADMTGGSGEEEPPKRRGKHRHHRKKSGKDGFRGPEKEFQGLPEPGETQVSALCSDSQNTSVQPSLTSGEMDVDLEVPIAELCRSSQGGSSFIDAATLKQLQRELDQEVIDSEFNPKRHRALKEALKSRPEKKPTSEEMKQLKCETRLPPSSIEHFLTVPRNFSRQSSRFELPLDSRLLNTMTPTQYIQSYISISSGRRQLYNRIFNRHKENMEDSKTDRQMLGQNVVAALGEVMGRPLSNEQCKYMQDLIGWEDSDLLGFRTWGGICALCERLLACQFITSLPSRLTDPCHEVEEADFETLPRRLQGLHPDPRLVTILHSIWKL</sequence>
<keyword evidence="2" id="KW-1133">Transmembrane helix</keyword>
<organism evidence="3 4">
    <name type="scientific">Zootermopsis nevadensis</name>
    <name type="common">Dampwood termite</name>
    <dbReference type="NCBI Taxonomy" id="136037"/>
    <lineage>
        <taxon>Eukaryota</taxon>
        <taxon>Metazoa</taxon>
        <taxon>Ecdysozoa</taxon>
        <taxon>Arthropoda</taxon>
        <taxon>Hexapoda</taxon>
        <taxon>Insecta</taxon>
        <taxon>Pterygota</taxon>
        <taxon>Neoptera</taxon>
        <taxon>Polyneoptera</taxon>
        <taxon>Dictyoptera</taxon>
        <taxon>Blattodea</taxon>
        <taxon>Blattoidea</taxon>
        <taxon>Termitoidae</taxon>
        <taxon>Termopsidae</taxon>
        <taxon>Zootermopsis</taxon>
    </lineage>
</organism>
<dbReference type="Proteomes" id="UP000027135">
    <property type="component" value="Unassembled WGS sequence"/>
</dbReference>
<accession>A0A067RH25</accession>
<gene>
    <name evidence="3" type="ORF">L798_15198</name>
</gene>
<feature type="compositionally biased region" description="Basic and acidic residues" evidence="1">
    <location>
        <begin position="635"/>
        <end position="646"/>
    </location>
</feature>
<feature type="transmembrane region" description="Helical" evidence="2">
    <location>
        <begin position="285"/>
        <end position="309"/>
    </location>
</feature>
<feature type="compositionally biased region" description="Polar residues" evidence="1">
    <location>
        <begin position="655"/>
        <end position="674"/>
    </location>
</feature>
<evidence type="ECO:0000256" key="2">
    <source>
        <dbReference type="SAM" id="Phobius"/>
    </source>
</evidence>
<feature type="region of interest" description="Disordered" evidence="1">
    <location>
        <begin position="731"/>
        <end position="750"/>
    </location>
</feature>
<feature type="region of interest" description="Disordered" evidence="1">
    <location>
        <begin position="609"/>
        <end position="674"/>
    </location>
</feature>
<dbReference type="AlphaFoldDB" id="A0A067RH25"/>
<evidence type="ECO:0000256" key="1">
    <source>
        <dbReference type="SAM" id="MobiDB-lite"/>
    </source>
</evidence>
<dbReference type="OrthoDB" id="10021598at2759"/>